<organism evidence="2 3">
    <name type="scientific">Prunus dulcis</name>
    <name type="common">Almond</name>
    <name type="synonym">Amygdalus dulcis</name>
    <dbReference type="NCBI Taxonomy" id="3755"/>
    <lineage>
        <taxon>Eukaryota</taxon>
        <taxon>Viridiplantae</taxon>
        <taxon>Streptophyta</taxon>
        <taxon>Embryophyta</taxon>
        <taxon>Tracheophyta</taxon>
        <taxon>Spermatophyta</taxon>
        <taxon>Magnoliopsida</taxon>
        <taxon>eudicotyledons</taxon>
        <taxon>Gunneridae</taxon>
        <taxon>Pentapetalae</taxon>
        <taxon>rosids</taxon>
        <taxon>fabids</taxon>
        <taxon>Rosales</taxon>
        <taxon>Rosaceae</taxon>
        <taxon>Amygdaloideae</taxon>
        <taxon>Amygdaleae</taxon>
        <taxon>Prunus</taxon>
    </lineage>
</organism>
<comment type="caution">
    <text evidence="2">The sequence shown here is derived from an EMBL/GenBank/DDBJ whole genome shotgun (WGS) entry which is preliminary data.</text>
</comment>
<feature type="region of interest" description="Disordered" evidence="1">
    <location>
        <begin position="20"/>
        <end position="49"/>
    </location>
</feature>
<dbReference type="AlphaFoldDB" id="A0AAD4WEG2"/>
<evidence type="ECO:0000256" key="1">
    <source>
        <dbReference type="SAM" id="MobiDB-lite"/>
    </source>
</evidence>
<gene>
    <name evidence="2" type="ORF">L3X38_020408</name>
</gene>
<name>A0AAD4WEG2_PRUDU</name>
<accession>A0AAD4WEG2</accession>
<proteinExistence type="predicted"/>
<dbReference type="EMBL" id="JAJFAZ020000003">
    <property type="protein sequence ID" value="KAI5341134.1"/>
    <property type="molecule type" value="Genomic_DNA"/>
</dbReference>
<sequence>MLVDLIIEYCGRYAKKEKITDSTQLEESTEEMSDEDIRDEQTASSGNEIARHEDLKKVHDIGGCPISCTIMKR</sequence>
<feature type="compositionally biased region" description="Acidic residues" evidence="1">
    <location>
        <begin position="27"/>
        <end position="38"/>
    </location>
</feature>
<evidence type="ECO:0000313" key="2">
    <source>
        <dbReference type="EMBL" id="KAI5341134.1"/>
    </source>
</evidence>
<reference evidence="2 3" key="1">
    <citation type="journal article" date="2022" name="G3 (Bethesda)">
        <title>Whole-genome sequence and methylome profiling of the almond [Prunus dulcis (Mill.) D.A. Webb] cultivar 'Nonpareil'.</title>
        <authorList>
            <person name="D'Amico-Willman K.M."/>
            <person name="Ouma W.Z."/>
            <person name="Meulia T."/>
            <person name="Sideli G.M."/>
            <person name="Gradziel T.M."/>
            <person name="Fresnedo-Ramirez J."/>
        </authorList>
    </citation>
    <scope>NUCLEOTIDE SEQUENCE [LARGE SCALE GENOMIC DNA]</scope>
    <source>
        <strain evidence="2">Clone GOH B32 T37-40</strain>
    </source>
</reference>
<keyword evidence="3" id="KW-1185">Reference proteome</keyword>
<protein>
    <submittedName>
        <fullName evidence="2">Uncharacterized protein</fullName>
    </submittedName>
</protein>
<dbReference type="Proteomes" id="UP001054821">
    <property type="component" value="Chromosome 3"/>
</dbReference>
<evidence type="ECO:0000313" key="3">
    <source>
        <dbReference type="Proteomes" id="UP001054821"/>
    </source>
</evidence>